<proteinExistence type="predicted"/>
<protein>
    <submittedName>
        <fullName evidence="2">Helix-turn-helix domain-containing protein</fullName>
    </submittedName>
</protein>
<dbReference type="Pfam" id="PF13443">
    <property type="entry name" value="HTH_26"/>
    <property type="match status" value="1"/>
</dbReference>
<dbReference type="SUPFAM" id="SSF47413">
    <property type="entry name" value="lambda repressor-like DNA-binding domains"/>
    <property type="match status" value="1"/>
</dbReference>
<dbReference type="EMBL" id="JBBNPP010000008">
    <property type="protein sequence ID" value="MEQ3346901.1"/>
    <property type="molecule type" value="Genomic_DNA"/>
</dbReference>
<comment type="caution">
    <text evidence="2">The sequence shown here is derived from an EMBL/GenBank/DDBJ whole genome shotgun (WGS) entry which is preliminary data.</text>
</comment>
<gene>
    <name evidence="2" type="ORF">AAA073_05575</name>
</gene>
<evidence type="ECO:0000259" key="1">
    <source>
        <dbReference type="Pfam" id="PF13443"/>
    </source>
</evidence>
<organism evidence="2 3">
    <name type="scientific">Peptoniphilus senegalensis</name>
    <dbReference type="NCBI Taxonomy" id="1465757"/>
    <lineage>
        <taxon>Bacteria</taxon>
        <taxon>Bacillati</taxon>
        <taxon>Bacillota</taxon>
        <taxon>Tissierellia</taxon>
        <taxon>Tissierellales</taxon>
        <taxon>Peptoniphilaceae</taxon>
        <taxon>Peptoniphilus</taxon>
    </lineage>
</organism>
<dbReference type="InterPro" id="IPR001387">
    <property type="entry name" value="Cro/C1-type_HTH"/>
</dbReference>
<feature type="domain" description="HTH cro/C1-type" evidence="1">
    <location>
        <begin position="2"/>
        <end position="42"/>
    </location>
</feature>
<evidence type="ECO:0000313" key="3">
    <source>
        <dbReference type="Proteomes" id="UP001491691"/>
    </source>
</evidence>
<sequence>MSNVSAASIAKMGRCENVTTDVLLRICEALECNLQYIVERVPVNNENKNTEKNN</sequence>
<dbReference type="Proteomes" id="UP001491691">
    <property type="component" value="Unassembled WGS sequence"/>
</dbReference>
<accession>A0ABV1J165</accession>
<dbReference type="InterPro" id="IPR010982">
    <property type="entry name" value="Lambda_DNA-bd_dom_sf"/>
</dbReference>
<keyword evidence="3" id="KW-1185">Reference proteome</keyword>
<name>A0ABV1J165_9FIRM</name>
<dbReference type="RefSeq" id="WP_349188781.1">
    <property type="nucleotide sequence ID" value="NZ_JBBNPP010000008.1"/>
</dbReference>
<evidence type="ECO:0000313" key="2">
    <source>
        <dbReference type="EMBL" id="MEQ3346901.1"/>
    </source>
</evidence>
<reference evidence="2 3" key="1">
    <citation type="submission" date="2024-04" db="EMBL/GenBank/DDBJ databases">
        <title>Human intestinal bacterial collection.</title>
        <authorList>
            <person name="Pauvert C."/>
            <person name="Hitch T.C.A."/>
            <person name="Clavel T."/>
        </authorList>
    </citation>
    <scope>NUCLEOTIDE SEQUENCE [LARGE SCALE GENOMIC DNA]</scope>
    <source>
        <strain evidence="2 3">CLA-SR-H019</strain>
    </source>
</reference>